<feature type="domain" description="HNH nuclease" evidence="2">
    <location>
        <begin position="54"/>
        <end position="97"/>
    </location>
</feature>
<organism evidence="3 4">
    <name type="scientific">Pseudomonas emilianonis</name>
    <dbReference type="NCBI Taxonomy" id="2915812"/>
    <lineage>
        <taxon>Bacteria</taxon>
        <taxon>Pseudomonadati</taxon>
        <taxon>Pseudomonadota</taxon>
        <taxon>Gammaproteobacteria</taxon>
        <taxon>Pseudomonadales</taxon>
        <taxon>Pseudomonadaceae</taxon>
        <taxon>Pseudomonas</taxon>
    </lineage>
</organism>
<accession>A0ABT0ED98</accession>
<keyword evidence="3" id="KW-0540">Nuclease</keyword>
<evidence type="ECO:0000259" key="2">
    <source>
        <dbReference type="Pfam" id="PF13392"/>
    </source>
</evidence>
<sequence length="163" mass="18152">MLTYDQAISALTYNPATGMLTWNSSPNTRIVPGRTAGSKGTNGYIRIKMGGKTYLAHRVAWLIHRGNWPDGQIDHVDGCRQNNAIANLRDSTPSQNQHNQALRKTNKSGVKGVSWNPDSRKWHVQVTLNRKVHNGGHYECLAEATTVAATLRDRLHGDFARHD</sequence>
<dbReference type="InterPro" id="IPR003615">
    <property type="entry name" value="HNH_nuc"/>
</dbReference>
<dbReference type="SUPFAM" id="SSF54060">
    <property type="entry name" value="His-Me finger endonucleases"/>
    <property type="match status" value="1"/>
</dbReference>
<evidence type="ECO:0000313" key="4">
    <source>
        <dbReference type="Proteomes" id="UP001317085"/>
    </source>
</evidence>
<dbReference type="Pfam" id="PF13392">
    <property type="entry name" value="HNH_3"/>
    <property type="match status" value="1"/>
</dbReference>
<evidence type="ECO:0000313" key="3">
    <source>
        <dbReference type="EMBL" id="MCK1783474.1"/>
    </source>
</evidence>
<keyword evidence="3" id="KW-0255">Endonuclease</keyword>
<dbReference type="EMBL" id="JAKNRV010000014">
    <property type="protein sequence ID" value="MCK1783474.1"/>
    <property type="molecule type" value="Genomic_DNA"/>
</dbReference>
<reference evidence="3 4" key="1">
    <citation type="submission" date="2022-02" db="EMBL/GenBank/DDBJ databases">
        <title>Comparative genomics of the first Antarctic Pseudomonas spp. capable of biotransforming 2,4,6-Trinitrotoluene.</title>
        <authorList>
            <person name="Cabrera M.A."/>
            <person name="Marquez S.L."/>
            <person name="Perez-Donoso J.M."/>
        </authorList>
    </citation>
    <scope>NUCLEOTIDE SEQUENCE [LARGE SCALE GENOMIC DNA]</scope>
    <source>
        <strain evidence="3 4">TNT11</strain>
    </source>
</reference>
<dbReference type="RefSeq" id="WP_247396425.1">
    <property type="nucleotide sequence ID" value="NZ_JAKNRV010000014.1"/>
</dbReference>
<feature type="region of interest" description="Disordered" evidence="1">
    <location>
        <begin position="89"/>
        <end position="116"/>
    </location>
</feature>
<keyword evidence="3" id="KW-0378">Hydrolase</keyword>
<dbReference type="Gene3D" id="3.90.75.20">
    <property type="match status" value="1"/>
</dbReference>
<evidence type="ECO:0000256" key="1">
    <source>
        <dbReference type="SAM" id="MobiDB-lite"/>
    </source>
</evidence>
<keyword evidence="4" id="KW-1185">Reference proteome</keyword>
<dbReference type="Proteomes" id="UP001317085">
    <property type="component" value="Unassembled WGS sequence"/>
</dbReference>
<proteinExistence type="predicted"/>
<feature type="compositionally biased region" description="Polar residues" evidence="1">
    <location>
        <begin position="89"/>
        <end position="103"/>
    </location>
</feature>
<gene>
    <name evidence="3" type="ORF">L9Z73_03575</name>
</gene>
<dbReference type="InterPro" id="IPR044925">
    <property type="entry name" value="His-Me_finger_sf"/>
</dbReference>
<comment type="caution">
    <text evidence="3">The sequence shown here is derived from an EMBL/GenBank/DDBJ whole genome shotgun (WGS) entry which is preliminary data.</text>
</comment>
<dbReference type="GO" id="GO:0004519">
    <property type="term" value="F:endonuclease activity"/>
    <property type="evidence" value="ECO:0007669"/>
    <property type="project" value="UniProtKB-KW"/>
</dbReference>
<name>A0ABT0ED98_9PSED</name>
<protein>
    <submittedName>
        <fullName evidence="3">HNH endonuclease</fullName>
    </submittedName>
</protein>